<evidence type="ECO:0000313" key="6">
    <source>
        <dbReference type="Proteomes" id="UP000238479"/>
    </source>
</evidence>
<dbReference type="GO" id="GO:0008270">
    <property type="term" value="F:zinc ion binding"/>
    <property type="evidence" value="ECO:0007669"/>
    <property type="project" value="UniProtKB-KW"/>
</dbReference>
<sequence length="211" mass="24754">MGEQRKLFKTKLCALYERGRCSRQSCSFAHGEVELRRFQGPFHGRRDSGVSDLRDTIDRSYSPRRGYSPARDARGRHTLRDYSPSRSLENESKSRKRQHLDDHSDYSGSLRIPNEPEDEAKEASSVIQKKLQVVQSELKMVEHRRSQLEIYLGERSKEVDSLTSKIQELEAQLYKEKEECKRISHKVKKFVKAHSHHSRIQDQLKRQALFK</sequence>
<reference evidence="5 6" key="1">
    <citation type="journal article" date="2018" name="Nat. Genet.">
        <title>The Rosa genome provides new insights in the design of modern roses.</title>
        <authorList>
            <person name="Bendahmane M."/>
        </authorList>
    </citation>
    <scope>NUCLEOTIDE SEQUENCE [LARGE SCALE GENOMIC DNA]</scope>
    <source>
        <strain evidence="6">cv. Old Blush</strain>
    </source>
</reference>
<keyword evidence="1" id="KW-0862">Zinc</keyword>
<dbReference type="EMBL" id="PDCK01000040">
    <property type="protein sequence ID" value="PRQ52855.1"/>
    <property type="molecule type" value="Genomic_DNA"/>
</dbReference>
<dbReference type="PANTHER" id="PTHR38160:SF1">
    <property type="entry name" value="ZINC FINGER CCCH DOMAIN-CONTAINING PROTEIN 40"/>
    <property type="match status" value="1"/>
</dbReference>
<dbReference type="PANTHER" id="PTHR38160">
    <property type="entry name" value="ZINC FINGER CCCH DOMAIN-CONTAINING PROTEIN 40"/>
    <property type="match status" value="1"/>
</dbReference>
<feature type="region of interest" description="Disordered" evidence="3">
    <location>
        <begin position="41"/>
        <end position="123"/>
    </location>
</feature>
<protein>
    <submittedName>
        <fullName evidence="5">Putative transcription factor C3H family</fullName>
    </submittedName>
</protein>
<name>A0A2P6S2F8_ROSCH</name>
<dbReference type="Gene3D" id="4.10.1000.10">
    <property type="entry name" value="Zinc finger, CCCH-type"/>
    <property type="match status" value="1"/>
</dbReference>
<comment type="caution">
    <text evidence="5">The sequence shown here is derived from an EMBL/GenBank/DDBJ whole genome shotgun (WGS) entry which is preliminary data.</text>
</comment>
<keyword evidence="6" id="KW-1185">Reference proteome</keyword>
<feature type="coiled-coil region" evidence="2">
    <location>
        <begin position="152"/>
        <end position="186"/>
    </location>
</feature>
<feature type="compositionally biased region" description="Basic and acidic residues" evidence="3">
    <location>
        <begin position="71"/>
        <end position="80"/>
    </location>
</feature>
<dbReference type="Proteomes" id="UP000238479">
    <property type="component" value="Chromosome 2"/>
</dbReference>
<evidence type="ECO:0000259" key="4">
    <source>
        <dbReference type="PROSITE" id="PS50103"/>
    </source>
</evidence>
<dbReference type="InterPro" id="IPR045868">
    <property type="entry name" value="Znf_C3H13/40"/>
</dbReference>
<feature type="domain" description="C3H1-type" evidence="4">
    <location>
        <begin position="7"/>
        <end position="33"/>
    </location>
</feature>
<feature type="zinc finger region" description="C3H1-type" evidence="1">
    <location>
        <begin position="7"/>
        <end position="33"/>
    </location>
</feature>
<organism evidence="5 6">
    <name type="scientific">Rosa chinensis</name>
    <name type="common">China rose</name>
    <dbReference type="NCBI Taxonomy" id="74649"/>
    <lineage>
        <taxon>Eukaryota</taxon>
        <taxon>Viridiplantae</taxon>
        <taxon>Streptophyta</taxon>
        <taxon>Embryophyta</taxon>
        <taxon>Tracheophyta</taxon>
        <taxon>Spermatophyta</taxon>
        <taxon>Magnoliopsida</taxon>
        <taxon>eudicotyledons</taxon>
        <taxon>Gunneridae</taxon>
        <taxon>Pentapetalae</taxon>
        <taxon>rosids</taxon>
        <taxon>fabids</taxon>
        <taxon>Rosales</taxon>
        <taxon>Rosaceae</taxon>
        <taxon>Rosoideae</taxon>
        <taxon>Rosoideae incertae sedis</taxon>
        <taxon>Rosa</taxon>
    </lineage>
</organism>
<evidence type="ECO:0000256" key="1">
    <source>
        <dbReference type="PROSITE-ProRule" id="PRU00723"/>
    </source>
</evidence>
<dbReference type="OMA" id="YKEKEEC"/>
<evidence type="ECO:0000313" key="5">
    <source>
        <dbReference type="EMBL" id="PRQ52855.1"/>
    </source>
</evidence>
<gene>
    <name evidence="5" type="ORF">RchiOBHm_Chr2g0160051</name>
</gene>
<evidence type="ECO:0000256" key="2">
    <source>
        <dbReference type="SAM" id="Coils"/>
    </source>
</evidence>
<feature type="compositionally biased region" description="Basic and acidic residues" evidence="3">
    <location>
        <begin position="88"/>
        <end position="105"/>
    </location>
</feature>
<dbReference type="Gramene" id="PRQ52855">
    <property type="protein sequence ID" value="PRQ52855"/>
    <property type="gene ID" value="RchiOBHm_Chr2g0160051"/>
</dbReference>
<keyword evidence="1" id="KW-0863">Zinc-finger</keyword>
<proteinExistence type="predicted"/>
<dbReference type="InterPro" id="IPR000571">
    <property type="entry name" value="Znf_CCCH"/>
</dbReference>
<dbReference type="AlphaFoldDB" id="A0A2P6S2F8"/>
<dbReference type="STRING" id="74649.A0A2P6S2F8"/>
<evidence type="ECO:0000256" key="3">
    <source>
        <dbReference type="SAM" id="MobiDB-lite"/>
    </source>
</evidence>
<feature type="compositionally biased region" description="Basic and acidic residues" evidence="3">
    <location>
        <begin position="44"/>
        <end position="58"/>
    </location>
</feature>
<keyword evidence="2" id="KW-0175">Coiled coil</keyword>
<keyword evidence="1" id="KW-0479">Metal-binding</keyword>
<accession>A0A2P6S2F8</accession>
<dbReference type="PROSITE" id="PS50103">
    <property type="entry name" value="ZF_C3H1"/>
    <property type="match status" value="1"/>
</dbReference>